<accession>A0A843B8I1</accession>
<keyword evidence="2" id="KW-1185">Reference proteome</keyword>
<dbReference type="RefSeq" id="WP_198460512.1">
    <property type="nucleotide sequence ID" value="NZ_JABBCQ020000010.1"/>
</dbReference>
<evidence type="ECO:0000313" key="2">
    <source>
        <dbReference type="Proteomes" id="UP000530032"/>
    </source>
</evidence>
<evidence type="ECO:0000313" key="1">
    <source>
        <dbReference type="EMBL" id="MBI1625350.1"/>
    </source>
</evidence>
<reference evidence="1" key="1">
    <citation type="submission" date="2020-12" db="EMBL/GenBank/DDBJ databases">
        <title>Comamonas sp. nov., isolated from stream water.</title>
        <authorList>
            <person name="Park K.-H."/>
        </authorList>
    </citation>
    <scope>NUCLEOTIDE SEQUENCE</scope>
    <source>
        <strain evidence="1">EJ-4</strain>
    </source>
</reference>
<dbReference type="AlphaFoldDB" id="A0A843B8I1"/>
<organism evidence="1 2">
    <name type="scientific">Comamonas suwonensis</name>
    <dbReference type="NCBI Taxonomy" id="2606214"/>
    <lineage>
        <taxon>Bacteria</taxon>
        <taxon>Pseudomonadati</taxon>
        <taxon>Pseudomonadota</taxon>
        <taxon>Betaproteobacteria</taxon>
        <taxon>Burkholderiales</taxon>
        <taxon>Comamonadaceae</taxon>
        <taxon>Comamonas</taxon>
    </lineage>
</organism>
<dbReference type="EMBL" id="JABBCQ020000010">
    <property type="protein sequence ID" value="MBI1625350.1"/>
    <property type="molecule type" value="Genomic_DNA"/>
</dbReference>
<comment type="caution">
    <text evidence="1">The sequence shown here is derived from an EMBL/GenBank/DDBJ whole genome shotgun (WGS) entry which is preliminary data.</text>
</comment>
<protein>
    <submittedName>
        <fullName evidence="1">Uncharacterized protein</fullName>
    </submittedName>
</protein>
<sequence>MTPINLYLRLQALQRQSPKLFATVKALVGNQAQIEYPGGVRVMVSNPIAAPVDQAVFVRDAEIVERAPNLTYVRAEI</sequence>
<gene>
    <name evidence="1" type="ORF">HF327_012675</name>
</gene>
<proteinExistence type="predicted"/>
<dbReference type="Proteomes" id="UP000530032">
    <property type="component" value="Unassembled WGS sequence"/>
</dbReference>
<name>A0A843B8I1_9BURK</name>